<dbReference type="HOGENOM" id="CLU_1061542_0_0_1"/>
<evidence type="ECO:0000256" key="1">
    <source>
        <dbReference type="SAM" id="MobiDB-lite"/>
    </source>
</evidence>
<feature type="compositionally biased region" description="Polar residues" evidence="1">
    <location>
        <begin position="194"/>
        <end position="206"/>
    </location>
</feature>
<dbReference type="Proteomes" id="UP000008144">
    <property type="component" value="Chromosome 13"/>
</dbReference>
<dbReference type="GeneTree" id="ENSGT00660000097302"/>
<organism evidence="2 3">
    <name type="scientific">Ciona intestinalis</name>
    <name type="common">Transparent sea squirt</name>
    <name type="synonym">Ascidia intestinalis</name>
    <dbReference type="NCBI Taxonomy" id="7719"/>
    <lineage>
        <taxon>Eukaryota</taxon>
        <taxon>Metazoa</taxon>
        <taxon>Chordata</taxon>
        <taxon>Tunicata</taxon>
        <taxon>Ascidiacea</taxon>
        <taxon>Phlebobranchia</taxon>
        <taxon>Cionidae</taxon>
        <taxon>Ciona</taxon>
    </lineage>
</organism>
<evidence type="ECO:0000313" key="2">
    <source>
        <dbReference type="Ensembl" id="ENSCINP00000000371.3"/>
    </source>
</evidence>
<reference evidence="3" key="1">
    <citation type="journal article" date="2002" name="Science">
        <title>The draft genome of Ciona intestinalis: insights into chordate and vertebrate origins.</title>
        <authorList>
            <person name="Dehal P."/>
            <person name="Satou Y."/>
            <person name="Campbell R.K."/>
            <person name="Chapman J."/>
            <person name="Degnan B."/>
            <person name="De Tomaso A."/>
            <person name="Davidson B."/>
            <person name="Di Gregorio A."/>
            <person name="Gelpke M."/>
            <person name="Goodstein D.M."/>
            <person name="Harafuji N."/>
            <person name="Hastings K.E."/>
            <person name="Ho I."/>
            <person name="Hotta K."/>
            <person name="Huang W."/>
            <person name="Kawashima T."/>
            <person name="Lemaire P."/>
            <person name="Martinez D."/>
            <person name="Meinertzhagen I.A."/>
            <person name="Necula S."/>
            <person name="Nonaka M."/>
            <person name="Putnam N."/>
            <person name="Rash S."/>
            <person name="Saiga H."/>
            <person name="Satake M."/>
            <person name="Terry A."/>
            <person name="Yamada L."/>
            <person name="Wang H.G."/>
            <person name="Awazu S."/>
            <person name="Azumi K."/>
            <person name="Boore J."/>
            <person name="Branno M."/>
            <person name="Chin-Bow S."/>
            <person name="DeSantis R."/>
            <person name="Doyle S."/>
            <person name="Francino P."/>
            <person name="Keys D.N."/>
            <person name="Haga S."/>
            <person name="Hayashi H."/>
            <person name="Hino K."/>
            <person name="Imai K.S."/>
            <person name="Inaba K."/>
            <person name="Kano S."/>
            <person name="Kobayashi K."/>
            <person name="Kobayashi M."/>
            <person name="Lee B.I."/>
            <person name="Makabe K.W."/>
            <person name="Manohar C."/>
            <person name="Matassi G."/>
            <person name="Medina M."/>
            <person name="Mochizuki Y."/>
            <person name="Mount S."/>
            <person name="Morishita T."/>
            <person name="Miura S."/>
            <person name="Nakayama A."/>
            <person name="Nishizaka S."/>
            <person name="Nomoto H."/>
            <person name="Ohta F."/>
            <person name="Oishi K."/>
            <person name="Rigoutsos I."/>
            <person name="Sano M."/>
            <person name="Sasaki A."/>
            <person name="Sasakura Y."/>
            <person name="Shoguchi E."/>
            <person name="Shin-i T."/>
            <person name="Spagnuolo A."/>
            <person name="Stainier D."/>
            <person name="Suzuki M.M."/>
            <person name="Tassy O."/>
            <person name="Takatori N."/>
            <person name="Tokuoka M."/>
            <person name="Yagi K."/>
            <person name="Yoshizaki F."/>
            <person name="Wada S."/>
            <person name="Zhang C."/>
            <person name="Hyatt P.D."/>
            <person name="Larimer F."/>
            <person name="Detter C."/>
            <person name="Doggett N."/>
            <person name="Glavina T."/>
            <person name="Hawkins T."/>
            <person name="Richardson P."/>
            <person name="Lucas S."/>
            <person name="Kohara Y."/>
            <person name="Levine M."/>
            <person name="Satoh N."/>
            <person name="Rokhsar D.S."/>
        </authorList>
    </citation>
    <scope>NUCLEOTIDE SEQUENCE [LARGE SCALE GENOMIC DNA]</scope>
</reference>
<feature type="region of interest" description="Disordered" evidence="1">
    <location>
        <begin position="1"/>
        <end position="47"/>
    </location>
</feature>
<accession>F6VTD0</accession>
<dbReference type="InParanoid" id="F6VTD0"/>
<reference evidence="2" key="3">
    <citation type="submission" date="2025-08" db="UniProtKB">
        <authorList>
            <consortium name="Ensembl"/>
        </authorList>
    </citation>
    <scope>IDENTIFICATION</scope>
</reference>
<dbReference type="Ensembl" id="ENSCINT00000000371.3">
    <property type="protein sequence ID" value="ENSCINP00000000371.3"/>
    <property type="gene ID" value="ENSCING00000000210.3"/>
</dbReference>
<protein>
    <submittedName>
        <fullName evidence="2">Uncharacterized protein</fullName>
    </submittedName>
</protein>
<keyword evidence="3" id="KW-1185">Reference proteome</keyword>
<feature type="region of interest" description="Disordered" evidence="1">
    <location>
        <begin position="192"/>
        <end position="220"/>
    </location>
</feature>
<dbReference type="AlphaFoldDB" id="F6VTD0"/>
<feature type="compositionally biased region" description="Basic and acidic residues" evidence="1">
    <location>
        <begin position="34"/>
        <end position="47"/>
    </location>
</feature>
<evidence type="ECO:0000313" key="3">
    <source>
        <dbReference type="Proteomes" id="UP000008144"/>
    </source>
</evidence>
<reference evidence="2" key="2">
    <citation type="journal article" date="2008" name="Genome Biol.">
        <title>Improved genome assembly and evidence-based global gene model set for the chordate Ciona intestinalis: new insight into intron and operon populations.</title>
        <authorList>
            <person name="Satou Y."/>
            <person name="Mineta K."/>
            <person name="Ogasawara M."/>
            <person name="Sasakura Y."/>
            <person name="Shoguchi E."/>
            <person name="Ueno K."/>
            <person name="Yamada L."/>
            <person name="Matsumoto J."/>
            <person name="Wasserscheid J."/>
            <person name="Dewar K."/>
            <person name="Wiley G.B."/>
            <person name="Macmil S.L."/>
            <person name="Roe B.A."/>
            <person name="Zeller R.W."/>
            <person name="Hastings K.E."/>
            <person name="Lemaire P."/>
            <person name="Lindquist E."/>
            <person name="Endo T."/>
            <person name="Hotta K."/>
            <person name="Inaba K."/>
        </authorList>
    </citation>
    <scope>NUCLEOTIDE SEQUENCE [LARGE SCALE GENOMIC DNA]</scope>
    <source>
        <strain evidence="2">wild type</strain>
    </source>
</reference>
<dbReference type="EMBL" id="EAAA01001074">
    <property type="status" value="NOT_ANNOTATED_CDS"/>
    <property type="molecule type" value="Genomic_DNA"/>
</dbReference>
<sequence length="262" mass="29253">MEEKENCAKEKIKEKEKSEEEKEEEKENIEQSVEVERRKEEKEKKEEGCDVAILLEDEVFIEANKGVTSDVTNTVEVCSNKRLSTITEMAATPPSSPGILKKSITVSPALKTRRVSFAEPISQSTICENTIPRSPTASPWRSHKYLKKRVVSRRLSLPAPRRFRPDDAQRSPMSVRSATVAKAIADIRARESELSATNQLSPSTGNKGVPPTQPPVSPVKQGDDVIMAKMCDVIYLSRYSAEQLTEVMQAVVTVLARKVKQK</sequence>
<reference evidence="2" key="4">
    <citation type="submission" date="2025-09" db="UniProtKB">
        <authorList>
            <consortium name="Ensembl"/>
        </authorList>
    </citation>
    <scope>IDENTIFICATION</scope>
</reference>
<proteinExistence type="predicted"/>
<name>F6VTD0_CIOIN</name>
<feature type="compositionally biased region" description="Basic and acidic residues" evidence="1">
    <location>
        <begin position="1"/>
        <end position="20"/>
    </location>
</feature>